<reference evidence="2" key="1">
    <citation type="journal article" date="2011" name="Genetics">
        <title>Massive changes in genome architecture accompany the transition to self-fertility in the filamentous fungus Neurospora tetrasperma.</title>
        <authorList>
            <person name="Ellison C.E."/>
            <person name="Stajich J.E."/>
            <person name="Jacobson D.J."/>
            <person name="Natvig D.O."/>
            <person name="Lapidus A."/>
            <person name="Foster B."/>
            <person name="Aerts A."/>
            <person name="Riley R."/>
            <person name="Lindquist E.A."/>
            <person name="Grigoriev I.V."/>
            <person name="Taylor J.W."/>
        </authorList>
    </citation>
    <scope>NUCLEOTIDE SEQUENCE [LARGE SCALE GENOMIC DNA]</scope>
    <source>
        <strain evidence="2">FGSC 2508 / P0657</strain>
    </source>
</reference>
<dbReference type="RefSeq" id="XP_009849616.1">
    <property type="nucleotide sequence ID" value="XM_009851314.1"/>
</dbReference>
<dbReference type="OrthoDB" id="10318948at2759"/>
<name>F8MG51_NEUT8</name>
<dbReference type="GeneID" id="20831963"/>
<dbReference type="HOGENOM" id="CLU_2223961_0_0_1"/>
<proteinExistence type="predicted"/>
<keyword evidence="2" id="KW-1185">Reference proteome</keyword>
<organism evidence="1 2">
    <name type="scientific">Neurospora tetrasperma (strain FGSC 2508 / ATCC MYA-4615 / P0657)</name>
    <dbReference type="NCBI Taxonomy" id="510951"/>
    <lineage>
        <taxon>Eukaryota</taxon>
        <taxon>Fungi</taxon>
        <taxon>Dikarya</taxon>
        <taxon>Ascomycota</taxon>
        <taxon>Pezizomycotina</taxon>
        <taxon>Sordariomycetes</taxon>
        <taxon>Sordariomycetidae</taxon>
        <taxon>Sordariales</taxon>
        <taxon>Sordariaceae</taxon>
        <taxon>Neurospora</taxon>
    </lineage>
</organism>
<dbReference type="AlphaFoldDB" id="F8MG51"/>
<sequence length="106" mass="11418">MDCQVRFAHRQMLGRASSRLFEARSPLLPMEGGVRTSGAKKKKSLDGDALGRFDFKGGDAVWLSTFQIMAYAVAARACKVETAGCCVSGSARRFASQTVSTHGEID</sequence>
<evidence type="ECO:0000313" key="2">
    <source>
        <dbReference type="Proteomes" id="UP000008065"/>
    </source>
</evidence>
<gene>
    <name evidence="1" type="ORF">NEUTE1DRAFT_99551</name>
</gene>
<dbReference type="EMBL" id="GL891303">
    <property type="protein sequence ID" value="EGO59377.1"/>
    <property type="molecule type" value="Genomic_DNA"/>
</dbReference>
<dbReference type="Proteomes" id="UP000008065">
    <property type="component" value="Unassembled WGS sequence"/>
</dbReference>
<evidence type="ECO:0000313" key="1">
    <source>
        <dbReference type="EMBL" id="EGO59377.1"/>
    </source>
</evidence>
<protein>
    <submittedName>
        <fullName evidence="1">Uncharacterized protein</fullName>
    </submittedName>
</protein>
<dbReference type="VEuPathDB" id="FungiDB:NEUTE1DRAFT_99551"/>
<dbReference type="KEGG" id="nte:NEUTE1DRAFT99551"/>
<accession>F8MG51</accession>